<feature type="compositionally biased region" description="Basic residues" evidence="1">
    <location>
        <begin position="192"/>
        <end position="202"/>
    </location>
</feature>
<dbReference type="EC" id="1.1.1.95" evidence="3"/>
<dbReference type="PANTHER" id="PTHR46029">
    <property type="entry name" value="C-TERMINAL-BINDING PROTEIN"/>
    <property type="match status" value="1"/>
</dbReference>
<dbReference type="AlphaFoldDB" id="A0A840P6U4"/>
<dbReference type="SUPFAM" id="SSF51735">
    <property type="entry name" value="NAD(P)-binding Rossmann-fold domains"/>
    <property type="match status" value="1"/>
</dbReference>
<dbReference type="Pfam" id="PF02826">
    <property type="entry name" value="2-Hacid_dh_C"/>
    <property type="match status" value="1"/>
</dbReference>
<evidence type="ECO:0000256" key="1">
    <source>
        <dbReference type="SAM" id="MobiDB-lite"/>
    </source>
</evidence>
<dbReference type="GO" id="GO:0140297">
    <property type="term" value="F:DNA-binding transcription factor binding"/>
    <property type="evidence" value="ECO:0007669"/>
    <property type="project" value="TreeGrafter"/>
</dbReference>
<keyword evidence="4" id="KW-1185">Reference proteome</keyword>
<dbReference type="GO" id="GO:0006357">
    <property type="term" value="P:regulation of transcription by RNA polymerase II"/>
    <property type="evidence" value="ECO:0007669"/>
    <property type="project" value="TreeGrafter"/>
</dbReference>
<dbReference type="InterPro" id="IPR036291">
    <property type="entry name" value="NAD(P)-bd_dom_sf"/>
</dbReference>
<keyword evidence="3" id="KW-0560">Oxidoreductase</keyword>
<dbReference type="GO" id="GO:0003714">
    <property type="term" value="F:transcription corepressor activity"/>
    <property type="evidence" value="ECO:0007669"/>
    <property type="project" value="TreeGrafter"/>
</dbReference>
<evidence type="ECO:0000259" key="2">
    <source>
        <dbReference type="Pfam" id="PF02826"/>
    </source>
</evidence>
<protein>
    <submittedName>
        <fullName evidence="3">D-3-phosphoglycerate dehydrogenase</fullName>
        <ecNumber evidence="3">1.1.1.95</ecNumber>
    </submittedName>
</protein>
<sequence>MGRVFGLLSFGFIARLDAERAKAFGVGVWAHDPFVEEGEMRAHQVRPVSFGELVEGGDYLLIQAPLTPRTRHTFDRATPRRMKPTAVLVNTAPGPIVEDTAIHQALAEGWTAGAALDDLEEEPAKRRGRRPRDPLFTLPNVIITPHAAYYSEQAIATVRRIAAQEAVRVLTGQPARYPVNEVPAGAPEPGARPRHPPSRRRPPPAQGGAADHPAGGGS</sequence>
<organism evidence="3 4">
    <name type="scientific">Thermocatellispora tengchongensis</name>
    <dbReference type="NCBI Taxonomy" id="1073253"/>
    <lineage>
        <taxon>Bacteria</taxon>
        <taxon>Bacillati</taxon>
        <taxon>Actinomycetota</taxon>
        <taxon>Actinomycetes</taxon>
        <taxon>Streptosporangiales</taxon>
        <taxon>Streptosporangiaceae</taxon>
        <taxon>Thermocatellispora</taxon>
    </lineage>
</organism>
<evidence type="ECO:0000313" key="3">
    <source>
        <dbReference type="EMBL" id="MBB5137054.1"/>
    </source>
</evidence>
<dbReference type="InterPro" id="IPR051638">
    <property type="entry name" value="CTBP_dehydrogenase"/>
</dbReference>
<dbReference type="EMBL" id="JACHGN010000016">
    <property type="protein sequence ID" value="MBB5137054.1"/>
    <property type="molecule type" value="Genomic_DNA"/>
</dbReference>
<name>A0A840P6U4_9ACTN</name>
<reference evidence="3 4" key="1">
    <citation type="submission" date="2020-08" db="EMBL/GenBank/DDBJ databases">
        <title>Genomic Encyclopedia of Type Strains, Phase IV (KMG-IV): sequencing the most valuable type-strain genomes for metagenomic binning, comparative biology and taxonomic classification.</title>
        <authorList>
            <person name="Goeker M."/>
        </authorList>
    </citation>
    <scope>NUCLEOTIDE SEQUENCE [LARGE SCALE GENOMIC DNA]</scope>
    <source>
        <strain evidence="3 4">DSM 45615</strain>
    </source>
</reference>
<dbReference type="GO" id="GO:0001221">
    <property type="term" value="F:transcription coregulator binding"/>
    <property type="evidence" value="ECO:0007669"/>
    <property type="project" value="TreeGrafter"/>
</dbReference>
<feature type="region of interest" description="Disordered" evidence="1">
    <location>
        <begin position="177"/>
        <end position="218"/>
    </location>
</feature>
<proteinExistence type="predicted"/>
<dbReference type="GO" id="GO:0051287">
    <property type="term" value="F:NAD binding"/>
    <property type="evidence" value="ECO:0007669"/>
    <property type="project" value="InterPro"/>
</dbReference>
<evidence type="ECO:0000313" key="4">
    <source>
        <dbReference type="Proteomes" id="UP000578449"/>
    </source>
</evidence>
<dbReference type="Proteomes" id="UP000578449">
    <property type="component" value="Unassembled WGS sequence"/>
</dbReference>
<dbReference type="GO" id="GO:0004617">
    <property type="term" value="F:phosphoglycerate dehydrogenase activity"/>
    <property type="evidence" value="ECO:0007669"/>
    <property type="project" value="UniProtKB-EC"/>
</dbReference>
<gene>
    <name evidence="3" type="ORF">HNP84_006806</name>
</gene>
<dbReference type="InterPro" id="IPR006140">
    <property type="entry name" value="D-isomer_DH_NAD-bd"/>
</dbReference>
<feature type="domain" description="D-isomer specific 2-hydroxyacid dehydrogenase NAD-binding" evidence="2">
    <location>
        <begin position="2"/>
        <end position="148"/>
    </location>
</feature>
<accession>A0A840P6U4</accession>
<dbReference type="Gene3D" id="3.40.50.720">
    <property type="entry name" value="NAD(P)-binding Rossmann-like Domain"/>
    <property type="match status" value="2"/>
</dbReference>
<feature type="region of interest" description="Disordered" evidence="1">
    <location>
        <begin position="117"/>
        <end position="136"/>
    </location>
</feature>
<comment type="caution">
    <text evidence="3">The sequence shown here is derived from an EMBL/GenBank/DDBJ whole genome shotgun (WGS) entry which is preliminary data.</text>
</comment>
<dbReference type="PANTHER" id="PTHR46029:SF7">
    <property type="entry name" value="C-TERMINAL-BINDING PROTEIN"/>
    <property type="match status" value="1"/>
</dbReference>